<gene>
    <name evidence="3" type="ORF">GO621_02310</name>
</gene>
<reference evidence="3 4" key="1">
    <citation type="submission" date="2019-12" db="EMBL/GenBank/DDBJ databases">
        <title>Mucilaginibacter sp. HMF7410 genome sequencing and assembly.</title>
        <authorList>
            <person name="Kang H."/>
            <person name="Cha I."/>
            <person name="Kim H."/>
            <person name="Joh K."/>
        </authorList>
    </citation>
    <scope>NUCLEOTIDE SEQUENCE [LARGE SCALE GENOMIC DNA]</scope>
    <source>
        <strain evidence="3 4">HMF7410</strain>
    </source>
</reference>
<organism evidence="3 4">
    <name type="scientific">Mucilaginibacter arboris</name>
    <dbReference type="NCBI Taxonomy" id="2682090"/>
    <lineage>
        <taxon>Bacteria</taxon>
        <taxon>Pseudomonadati</taxon>
        <taxon>Bacteroidota</taxon>
        <taxon>Sphingobacteriia</taxon>
        <taxon>Sphingobacteriales</taxon>
        <taxon>Sphingobacteriaceae</taxon>
        <taxon>Mucilaginibacter</taxon>
    </lineage>
</organism>
<dbReference type="Gene3D" id="3.90.1320.10">
    <property type="entry name" value="Outer-capsid protein sigma 3, large lobe"/>
    <property type="match status" value="1"/>
</dbReference>
<dbReference type="Proteomes" id="UP000462014">
    <property type="component" value="Unassembled WGS sequence"/>
</dbReference>
<dbReference type="PROSITE" id="PS52045">
    <property type="entry name" value="NEPROSIN_PEP_CD"/>
    <property type="match status" value="1"/>
</dbReference>
<name>A0A7K1SSY7_9SPHI</name>
<protein>
    <submittedName>
        <fullName evidence="3">DUF239 domain-containing protein</fullName>
    </submittedName>
</protein>
<dbReference type="InterPro" id="IPR004314">
    <property type="entry name" value="Neprosin"/>
</dbReference>
<feature type="domain" description="Neprosin PEP catalytic" evidence="2">
    <location>
        <begin position="138"/>
        <end position="387"/>
    </location>
</feature>
<dbReference type="EMBL" id="WPIK01000002">
    <property type="protein sequence ID" value="MVN20367.1"/>
    <property type="molecule type" value="Genomic_DNA"/>
</dbReference>
<evidence type="ECO:0000313" key="3">
    <source>
        <dbReference type="EMBL" id="MVN20367.1"/>
    </source>
</evidence>
<dbReference type="Pfam" id="PF03080">
    <property type="entry name" value="Neprosin"/>
    <property type="match status" value="1"/>
</dbReference>
<dbReference type="Pfam" id="PF14365">
    <property type="entry name" value="Neprosin_AP"/>
    <property type="match status" value="1"/>
</dbReference>
<dbReference type="PANTHER" id="PTHR31589">
    <property type="entry name" value="PROTEIN, PUTATIVE (DUF239)-RELATED-RELATED"/>
    <property type="match status" value="1"/>
</dbReference>
<sequence>MRSYLADHYSGITVPHSFMDEDGQVYDCVPIDQQPSLKGSGKKAAAPPPDKVPVNDGNHSATAAKEETLTLQAQLMPDRKDHLGNAMYCPDGTIPIRRVTLEEMSRFESLDRFFHKGPFLTQKGHPRHGHDKVEDLDKIAGVAATHKYAHAYQNVNNLGGHSFLNVWQPGIGSNQIFSLSQHWYAGGSGANLQTVECGWQVYPGKYGNSKPCLFIYWTADGYNHTGNYNLDSKAFVQTNSAWTLGGSLSPVSTYNGGQWELEFAYYLYQGNWWLYLKGTSYKEAIGYYPTSLFKGGQLSRYAQEIDYGGETVGTTSWPGMGSGHFPAEGFGKAAYQRNIYYFPTTGGGLNSSLTASQPSPACYKISVLSGGSWNPYFYFGGPGGSGC</sequence>
<evidence type="ECO:0000259" key="2">
    <source>
        <dbReference type="PROSITE" id="PS52045"/>
    </source>
</evidence>
<evidence type="ECO:0000313" key="4">
    <source>
        <dbReference type="Proteomes" id="UP000462014"/>
    </source>
</evidence>
<comment type="caution">
    <text evidence="3">The sequence shown here is derived from an EMBL/GenBank/DDBJ whole genome shotgun (WGS) entry which is preliminary data.</text>
</comment>
<dbReference type="AlphaFoldDB" id="A0A7K1SSY7"/>
<evidence type="ECO:0000256" key="1">
    <source>
        <dbReference type="SAM" id="MobiDB-lite"/>
    </source>
</evidence>
<keyword evidence="4" id="KW-1185">Reference proteome</keyword>
<accession>A0A7K1SSY7</accession>
<dbReference type="InterPro" id="IPR025521">
    <property type="entry name" value="Neprosin_propep"/>
</dbReference>
<dbReference type="InterPro" id="IPR053168">
    <property type="entry name" value="Glutamic_endopeptidase"/>
</dbReference>
<proteinExistence type="predicted"/>
<feature type="region of interest" description="Disordered" evidence="1">
    <location>
        <begin position="31"/>
        <end position="58"/>
    </location>
</feature>